<dbReference type="PANTHER" id="PTHR12601">
    <property type="entry name" value="EUKARYOTIC TRANSLATION INITIATION FACTOR 3 SUBUNIT EIF-3"/>
    <property type="match status" value="1"/>
</dbReference>
<dbReference type="Pfam" id="PF13236">
    <property type="entry name" value="CLU"/>
    <property type="match status" value="1"/>
</dbReference>
<evidence type="ECO:0000313" key="4">
    <source>
        <dbReference type="Proteomes" id="UP000276991"/>
    </source>
</evidence>
<dbReference type="Gene3D" id="3.30.2280.10">
    <property type="entry name" value="Hypothetical protein (hspc210)"/>
    <property type="match status" value="1"/>
</dbReference>
<feature type="compositionally biased region" description="Polar residues" evidence="1">
    <location>
        <begin position="28"/>
        <end position="45"/>
    </location>
</feature>
<feature type="domain" description="Clu" evidence="2">
    <location>
        <begin position="263"/>
        <end position="492"/>
    </location>
</feature>
<dbReference type="Proteomes" id="UP000276991">
    <property type="component" value="Unassembled WGS sequence"/>
</dbReference>
<name>A0A498SL23_ACAVI</name>
<dbReference type="InterPro" id="IPR027523">
    <property type="entry name" value="CLU_prot"/>
</dbReference>
<dbReference type="AlphaFoldDB" id="A0A498SL23"/>
<dbReference type="InterPro" id="IPR028275">
    <property type="entry name" value="CLU_N"/>
</dbReference>
<protein>
    <recommendedName>
        <fullName evidence="2">Clu domain-containing protein</fullName>
    </recommendedName>
</protein>
<evidence type="ECO:0000313" key="3">
    <source>
        <dbReference type="EMBL" id="VBB30679.1"/>
    </source>
</evidence>
<proteinExistence type="predicted"/>
<dbReference type="InterPro" id="IPR007967">
    <property type="entry name" value="GSKIP_dom"/>
</dbReference>
<dbReference type="GO" id="GO:0003729">
    <property type="term" value="F:mRNA binding"/>
    <property type="evidence" value="ECO:0007669"/>
    <property type="project" value="TreeGrafter"/>
</dbReference>
<organism evidence="3 4">
    <name type="scientific">Acanthocheilonema viteae</name>
    <name type="common">Filarial nematode worm</name>
    <name type="synonym">Dipetalonema viteae</name>
    <dbReference type="NCBI Taxonomy" id="6277"/>
    <lineage>
        <taxon>Eukaryota</taxon>
        <taxon>Metazoa</taxon>
        <taxon>Ecdysozoa</taxon>
        <taxon>Nematoda</taxon>
        <taxon>Chromadorea</taxon>
        <taxon>Rhabditida</taxon>
        <taxon>Spirurina</taxon>
        <taxon>Spiruromorpha</taxon>
        <taxon>Filarioidea</taxon>
        <taxon>Onchocercidae</taxon>
        <taxon>Acanthocheilonema</taxon>
    </lineage>
</organism>
<dbReference type="InterPro" id="IPR023231">
    <property type="entry name" value="GSKIP_dom_sf"/>
</dbReference>
<dbReference type="SUPFAM" id="SSF103107">
    <property type="entry name" value="Hypothetical protein c14orf129, hspc210"/>
    <property type="match status" value="1"/>
</dbReference>
<dbReference type="PANTHER" id="PTHR12601:SF6">
    <property type="entry name" value="CLUSTERED MITOCHONDRIA PROTEIN HOMOLOG"/>
    <property type="match status" value="1"/>
</dbReference>
<dbReference type="OrthoDB" id="1414216at2759"/>
<dbReference type="Pfam" id="PF15044">
    <property type="entry name" value="CLU_N"/>
    <property type="match status" value="1"/>
</dbReference>
<sequence>MGEDNGPVCSSETVLASTAKTLSEDGQENSPHNSANDSGHETSSPDLPLTPVEDKAVSPAAEKTGIDEPLCPSGECEAMFRIRIIAPGVEPFDLQVSSNEMVQELHQVLLEREATCHRTCFSLQLNGVSLDHFTELKNVAEPYTTREARIHVRHVRDLIRSLDMSDAVNGTDGASLSYLATMTLGDRRKNTDKSLECSPPDYVLPGYKERPLIPLLPVMSDPGDVLYLTVDTREGRRYHITCCTKGFYVNATTEAGFQPTPSPSHRVIHHSLLDLLSSISISFKRAMALILKKRSEKHIFERLPTPYQVNSWVAPIFEQTEDGIRAEDCTQPHKIGLEDHIPGQIRDWNEELQTTHELPRETLVVDGNVVAINPADEPRTHMYIWNNIFFSLGFDVKDHYKELGGDAAAHAATSNDLQGVRAYAQLDNPKLFTLGMVIVDYKGFRITAQSIIPGILEREQEQSVVYGSVDFGKTVVSSEVNVQAKSNKINDN</sequence>
<feature type="region of interest" description="Disordered" evidence="1">
    <location>
        <begin position="1"/>
        <end position="69"/>
    </location>
</feature>
<dbReference type="GO" id="GO:0005737">
    <property type="term" value="C:cytoplasm"/>
    <property type="evidence" value="ECO:0007669"/>
    <property type="project" value="TreeGrafter"/>
</dbReference>
<evidence type="ECO:0000259" key="2">
    <source>
        <dbReference type="PROSITE" id="PS51823"/>
    </source>
</evidence>
<dbReference type="STRING" id="6277.A0A498SL23"/>
<accession>A0A498SL23</accession>
<dbReference type="Pfam" id="PF05303">
    <property type="entry name" value="GSKIP_dom"/>
    <property type="match status" value="1"/>
</dbReference>
<dbReference type="PROSITE" id="PS51823">
    <property type="entry name" value="CLU"/>
    <property type="match status" value="1"/>
</dbReference>
<keyword evidence="4" id="KW-1185">Reference proteome</keyword>
<dbReference type="EMBL" id="UPTC01000953">
    <property type="protein sequence ID" value="VBB30679.1"/>
    <property type="molecule type" value="Genomic_DNA"/>
</dbReference>
<dbReference type="InterPro" id="IPR025697">
    <property type="entry name" value="CLU_dom"/>
</dbReference>
<reference evidence="3 4" key="1">
    <citation type="submission" date="2018-08" db="EMBL/GenBank/DDBJ databases">
        <authorList>
            <person name="Laetsch R D."/>
            <person name="Stevens L."/>
            <person name="Kumar S."/>
            <person name="Blaxter L. M."/>
        </authorList>
    </citation>
    <scope>NUCLEOTIDE SEQUENCE [LARGE SCALE GENOMIC DNA]</scope>
</reference>
<gene>
    <name evidence="3" type="ORF">NAV_LOCUS5470</name>
</gene>
<evidence type="ECO:0000256" key="1">
    <source>
        <dbReference type="SAM" id="MobiDB-lite"/>
    </source>
</evidence>
<feature type="compositionally biased region" description="Polar residues" evidence="1">
    <location>
        <begin position="8"/>
        <end position="21"/>
    </location>
</feature>
<dbReference type="GO" id="GO:0048312">
    <property type="term" value="P:intracellular distribution of mitochondria"/>
    <property type="evidence" value="ECO:0007669"/>
    <property type="project" value="TreeGrafter"/>
</dbReference>